<gene>
    <name evidence="5" type="primary">LOC108563269</name>
</gene>
<dbReference type="PANTHER" id="PTHR18952:SF270">
    <property type="entry name" value="CARBONIC ANHYDRASE"/>
    <property type="match status" value="1"/>
</dbReference>
<evidence type="ECO:0000313" key="5">
    <source>
        <dbReference type="RefSeq" id="XP_017777383.1"/>
    </source>
</evidence>
<protein>
    <submittedName>
        <fullName evidence="5">Carbonic anhydrase 3</fullName>
    </submittedName>
</protein>
<evidence type="ECO:0000259" key="3">
    <source>
        <dbReference type="PROSITE" id="PS51144"/>
    </source>
</evidence>
<dbReference type="PANTHER" id="PTHR18952">
    <property type="entry name" value="CARBONIC ANHYDRASE"/>
    <property type="match status" value="1"/>
</dbReference>
<proteinExistence type="inferred from homology"/>
<organism evidence="4 5">
    <name type="scientific">Nicrophorus vespilloides</name>
    <name type="common">Boreal carrion beetle</name>
    <dbReference type="NCBI Taxonomy" id="110193"/>
    <lineage>
        <taxon>Eukaryota</taxon>
        <taxon>Metazoa</taxon>
        <taxon>Ecdysozoa</taxon>
        <taxon>Arthropoda</taxon>
        <taxon>Hexapoda</taxon>
        <taxon>Insecta</taxon>
        <taxon>Pterygota</taxon>
        <taxon>Neoptera</taxon>
        <taxon>Endopterygota</taxon>
        <taxon>Coleoptera</taxon>
        <taxon>Polyphaga</taxon>
        <taxon>Staphyliniformia</taxon>
        <taxon>Silphidae</taxon>
        <taxon>Nicrophorinae</taxon>
        <taxon>Nicrophorus</taxon>
    </lineage>
</organism>
<accession>A0ABM1MS33</accession>
<feature type="chain" id="PRO_5047079279" evidence="2">
    <location>
        <begin position="27"/>
        <end position="293"/>
    </location>
</feature>
<reference evidence="5" key="1">
    <citation type="submission" date="2025-08" db="UniProtKB">
        <authorList>
            <consortium name="RefSeq"/>
        </authorList>
    </citation>
    <scope>IDENTIFICATION</scope>
    <source>
        <tissue evidence="5">Whole Larva</tissue>
    </source>
</reference>
<dbReference type="SUPFAM" id="SSF51069">
    <property type="entry name" value="Carbonic anhydrase"/>
    <property type="match status" value="1"/>
</dbReference>
<dbReference type="InterPro" id="IPR001148">
    <property type="entry name" value="CA_dom"/>
</dbReference>
<evidence type="ECO:0000256" key="1">
    <source>
        <dbReference type="ARBA" id="ARBA00010718"/>
    </source>
</evidence>
<dbReference type="Pfam" id="PF00194">
    <property type="entry name" value="Carb_anhydrase"/>
    <property type="match status" value="1"/>
</dbReference>
<keyword evidence="4" id="KW-1185">Reference proteome</keyword>
<dbReference type="InterPro" id="IPR036398">
    <property type="entry name" value="CA_dom_sf"/>
</dbReference>
<evidence type="ECO:0000256" key="2">
    <source>
        <dbReference type="SAM" id="SignalP"/>
    </source>
</evidence>
<comment type="similarity">
    <text evidence="1">Belongs to the alpha-carbonic anhydrase family.</text>
</comment>
<dbReference type="RefSeq" id="XP_017777383.1">
    <property type="nucleotide sequence ID" value="XM_017921894.1"/>
</dbReference>
<feature type="signal peptide" evidence="2">
    <location>
        <begin position="1"/>
        <end position="26"/>
    </location>
</feature>
<dbReference type="GeneID" id="108563269"/>
<feature type="domain" description="Alpha-carbonic anhydrase" evidence="3">
    <location>
        <begin position="27"/>
        <end position="265"/>
    </location>
</feature>
<dbReference type="Gene3D" id="3.10.200.10">
    <property type="entry name" value="Alpha carbonic anhydrase"/>
    <property type="match status" value="1"/>
</dbReference>
<dbReference type="Proteomes" id="UP000695000">
    <property type="component" value="Unplaced"/>
</dbReference>
<dbReference type="CDD" id="cd00326">
    <property type="entry name" value="alpha_CA"/>
    <property type="match status" value="1"/>
</dbReference>
<evidence type="ECO:0000313" key="4">
    <source>
        <dbReference type="Proteomes" id="UP000695000"/>
    </source>
</evidence>
<dbReference type="InterPro" id="IPR023561">
    <property type="entry name" value="Carbonic_anhydrase_a-class"/>
</dbReference>
<name>A0ABM1MS33_NICVS</name>
<keyword evidence="2" id="KW-0732">Signal</keyword>
<sequence>MSSTSIVTLALVSAILLTGFSREVHSAKWSHHDLDAWPKLCQYGEKQSPIDLDESVAIDLSEEPFKLFGYSSDYETVLMNNGHSVVVNLVDDNAKPIMKGGGLNDSYTLHHIHFHWGSEHTFNGERLPLEAHFVHYATRFKSLEAAVQEENGLAVLGTMFKLSPDDVEPIEFLTEIMEQIADSPNVEVQINGTIRPRDYLPCDLAGFFRYSGSLTTPGCNEVVVWTVFTNVLTLSKQQAKYFELIDLDTFRPVQKLNDRQLYLKRSPINSAQTQSAPIILTLAGIILSSIYSF</sequence>
<dbReference type="PROSITE" id="PS51144">
    <property type="entry name" value="ALPHA_CA_2"/>
    <property type="match status" value="1"/>
</dbReference>
<dbReference type="SMART" id="SM01057">
    <property type="entry name" value="Carb_anhydrase"/>
    <property type="match status" value="1"/>
</dbReference>